<dbReference type="Proteomes" id="UP000719917">
    <property type="component" value="Unassembled WGS sequence"/>
</dbReference>
<dbReference type="AlphaFoldDB" id="A0AAJ3DBR0"/>
<proteinExistence type="predicted"/>
<evidence type="ECO:0000313" key="3">
    <source>
        <dbReference type="Proteomes" id="UP000719917"/>
    </source>
</evidence>
<dbReference type="GO" id="GO:0009100">
    <property type="term" value="P:glycoprotein metabolic process"/>
    <property type="evidence" value="ECO:0007669"/>
    <property type="project" value="UniProtKB-ARBA"/>
</dbReference>
<reference evidence="2" key="1">
    <citation type="submission" date="2020-01" db="EMBL/GenBank/DDBJ databases">
        <title>First Reported Case and Whole Genome of Weissella confusa in an Equid.</title>
        <authorList>
            <person name="Little S.V."/>
            <person name="Lawhon S.D."/>
        </authorList>
    </citation>
    <scope>NUCLEOTIDE SEQUENCE</scope>
    <source>
        <strain evidence="2">718955</strain>
    </source>
</reference>
<protein>
    <recommendedName>
        <fullName evidence="1">LicD/FKTN/FKRP nucleotidyltransferase domain-containing protein</fullName>
    </recommendedName>
</protein>
<gene>
    <name evidence="2" type="ORF">GTU77_03290</name>
</gene>
<comment type="caution">
    <text evidence="2">The sequence shown here is derived from an EMBL/GenBank/DDBJ whole genome shotgun (WGS) entry which is preliminary data.</text>
</comment>
<dbReference type="PANTHER" id="PTHR43404">
    <property type="entry name" value="LIPOPOLYSACCHARIDE CHOLINEPHOSPHOTRANSFERASE LICD"/>
    <property type="match status" value="1"/>
</dbReference>
<organism evidence="2 3">
    <name type="scientific">Weissella confusa</name>
    <name type="common">Lactobacillus confusus</name>
    <dbReference type="NCBI Taxonomy" id="1583"/>
    <lineage>
        <taxon>Bacteria</taxon>
        <taxon>Bacillati</taxon>
        <taxon>Bacillota</taxon>
        <taxon>Bacilli</taxon>
        <taxon>Lactobacillales</taxon>
        <taxon>Lactobacillaceae</taxon>
        <taxon>Weissella</taxon>
    </lineage>
</organism>
<dbReference type="InterPro" id="IPR052942">
    <property type="entry name" value="LPS_cholinephosphotransferase"/>
</dbReference>
<evidence type="ECO:0000313" key="2">
    <source>
        <dbReference type="EMBL" id="NBA11237.1"/>
    </source>
</evidence>
<dbReference type="Pfam" id="PF04991">
    <property type="entry name" value="LicD"/>
    <property type="match status" value="1"/>
</dbReference>
<sequence length="268" mass="31056">MTTEYLPVKEVQTRMLEMLDVLLEYFEAHNYQYVLTGGSALGAVRHKAIIPWDDDMDIALPRDEYEKFIVDFQSKDDRFVLKNEHQPDWGYAYARLSDSTTEYVYRWGNVNNGVFIDIFPIDKLPASKSGQHLTYALMKGLDVIRNAARRTDYQPGDRFVYLKKVLAIALKFSNEAKIAHLQVRLATTVDRICQKSNYSGLYVVQGINKLKEVNPAMTYMQTKEACLNGRKVKIPFNSDKYLTKLYGPEYMMLPPVQKRKTHGKFKQK</sequence>
<accession>A0AAJ3DBR0</accession>
<dbReference type="InterPro" id="IPR007074">
    <property type="entry name" value="LicD/FKTN/FKRP_NTP_transf"/>
</dbReference>
<feature type="domain" description="LicD/FKTN/FKRP nucleotidyltransferase" evidence="1">
    <location>
        <begin position="27"/>
        <end position="247"/>
    </location>
</feature>
<dbReference type="PANTHER" id="PTHR43404:SF2">
    <property type="entry name" value="LIPOPOLYSACCHARIDE CHOLINEPHOSPHOTRANSFERASE LICD"/>
    <property type="match status" value="1"/>
</dbReference>
<dbReference type="RefSeq" id="WP_161690505.1">
    <property type="nucleotide sequence ID" value="NZ_CP027565.1"/>
</dbReference>
<name>A0AAJ3DBR0_WEICO</name>
<dbReference type="EMBL" id="JAAAMQ010000004">
    <property type="protein sequence ID" value="NBA11237.1"/>
    <property type="molecule type" value="Genomic_DNA"/>
</dbReference>
<evidence type="ECO:0000259" key="1">
    <source>
        <dbReference type="Pfam" id="PF04991"/>
    </source>
</evidence>